<organism evidence="1 2">
    <name type="scientific">Microlunatus antarcticus</name>
    <dbReference type="NCBI Taxonomy" id="53388"/>
    <lineage>
        <taxon>Bacteria</taxon>
        <taxon>Bacillati</taxon>
        <taxon>Actinomycetota</taxon>
        <taxon>Actinomycetes</taxon>
        <taxon>Propionibacteriales</taxon>
        <taxon>Propionibacteriaceae</taxon>
        <taxon>Microlunatus</taxon>
    </lineage>
</organism>
<accession>A0A7W5JUT4</accession>
<comment type="caution">
    <text evidence="1">The sequence shown here is derived from an EMBL/GenBank/DDBJ whole genome shotgun (WGS) entry which is preliminary data.</text>
</comment>
<name>A0A7W5JUT4_9ACTN</name>
<dbReference type="Proteomes" id="UP000565572">
    <property type="component" value="Unassembled WGS sequence"/>
</dbReference>
<dbReference type="AlphaFoldDB" id="A0A7W5JUT4"/>
<protein>
    <submittedName>
        <fullName evidence="1">Uncharacterized protein</fullName>
    </submittedName>
</protein>
<dbReference type="EMBL" id="JACHZG010000001">
    <property type="protein sequence ID" value="MBB3326471.1"/>
    <property type="molecule type" value="Genomic_DNA"/>
</dbReference>
<reference evidence="1 2" key="1">
    <citation type="submission" date="2020-08" db="EMBL/GenBank/DDBJ databases">
        <title>Sequencing the genomes of 1000 actinobacteria strains.</title>
        <authorList>
            <person name="Klenk H.-P."/>
        </authorList>
    </citation>
    <scope>NUCLEOTIDE SEQUENCE [LARGE SCALE GENOMIC DNA]</scope>
    <source>
        <strain evidence="1 2">DSM 11053</strain>
    </source>
</reference>
<gene>
    <name evidence="1" type="ORF">FHX39_001415</name>
</gene>
<keyword evidence="2" id="KW-1185">Reference proteome</keyword>
<sequence>MQGLVLEWRRHGYRWWASVLTVTVDEYNRPRQEVRWVEVERLTPVRSDPNDGGRVRHFG</sequence>
<proteinExistence type="predicted"/>
<evidence type="ECO:0000313" key="2">
    <source>
        <dbReference type="Proteomes" id="UP000565572"/>
    </source>
</evidence>
<dbReference type="RefSeq" id="WP_183337409.1">
    <property type="nucleotide sequence ID" value="NZ_JACHZG010000001.1"/>
</dbReference>
<evidence type="ECO:0000313" key="1">
    <source>
        <dbReference type="EMBL" id="MBB3326471.1"/>
    </source>
</evidence>